<name>X6NWQ8_RETFI</name>
<evidence type="ECO:0000313" key="1">
    <source>
        <dbReference type="EMBL" id="ETO30269.1"/>
    </source>
</evidence>
<dbReference type="EMBL" id="ASPP01005579">
    <property type="protein sequence ID" value="ETO30269.1"/>
    <property type="molecule type" value="Genomic_DNA"/>
</dbReference>
<keyword evidence="2" id="KW-1185">Reference proteome</keyword>
<evidence type="ECO:0000313" key="2">
    <source>
        <dbReference type="Proteomes" id="UP000023152"/>
    </source>
</evidence>
<gene>
    <name evidence="1" type="ORF">RFI_06851</name>
</gene>
<accession>X6NWQ8</accession>
<protein>
    <submittedName>
        <fullName evidence="1">Uncharacterized protein</fullName>
    </submittedName>
</protein>
<dbReference type="Proteomes" id="UP000023152">
    <property type="component" value="Unassembled WGS sequence"/>
</dbReference>
<reference evidence="1 2" key="1">
    <citation type="journal article" date="2013" name="Curr. Biol.">
        <title>The Genome of the Foraminiferan Reticulomyxa filosa.</title>
        <authorList>
            <person name="Glockner G."/>
            <person name="Hulsmann N."/>
            <person name="Schleicher M."/>
            <person name="Noegel A.A."/>
            <person name="Eichinger L."/>
            <person name="Gallinger C."/>
            <person name="Pawlowski J."/>
            <person name="Sierra R."/>
            <person name="Euteneuer U."/>
            <person name="Pillet L."/>
            <person name="Moustafa A."/>
            <person name="Platzer M."/>
            <person name="Groth M."/>
            <person name="Szafranski K."/>
            <person name="Schliwa M."/>
        </authorList>
    </citation>
    <scope>NUCLEOTIDE SEQUENCE [LARGE SCALE GENOMIC DNA]</scope>
</reference>
<comment type="caution">
    <text evidence="1">The sequence shown here is derived from an EMBL/GenBank/DDBJ whole genome shotgun (WGS) entry which is preliminary data.</text>
</comment>
<dbReference type="AlphaFoldDB" id="X6NWQ8"/>
<organism evidence="1 2">
    <name type="scientific">Reticulomyxa filosa</name>
    <dbReference type="NCBI Taxonomy" id="46433"/>
    <lineage>
        <taxon>Eukaryota</taxon>
        <taxon>Sar</taxon>
        <taxon>Rhizaria</taxon>
        <taxon>Retaria</taxon>
        <taxon>Foraminifera</taxon>
        <taxon>Monothalamids</taxon>
        <taxon>Reticulomyxidae</taxon>
        <taxon>Reticulomyxa</taxon>
    </lineage>
</organism>
<sequence length="227" mass="25766">MCDFLVDLHDELKPLSECIYEITFIRKMNLNQLQIETHVPMSELAAYLVVGTGSKETVEKLTQWVKHGIESCKLSLIIAGELEMYNSDSIPGYLEQKKDIFNSQVLHNDDNSINSWTMQNCPSPSALIGSSNVAGTVLSTTLLDQDCSRLQSQPQLQSLSLSPPQLQARSQQQQFGQDNCRKRSLSQMLESEWIVNAKINKSVLFPNQPRRHVSEPEKQSLFVYLFF</sequence>
<proteinExistence type="predicted"/>